<name>A0A0C3LSM2_9AGAM</name>
<evidence type="ECO:0000313" key="3">
    <source>
        <dbReference type="Proteomes" id="UP000054248"/>
    </source>
</evidence>
<keyword evidence="1" id="KW-0472">Membrane</keyword>
<protein>
    <submittedName>
        <fullName evidence="2">Uncharacterized protein</fullName>
    </submittedName>
</protein>
<evidence type="ECO:0000313" key="2">
    <source>
        <dbReference type="EMBL" id="KIO24352.1"/>
    </source>
</evidence>
<accession>A0A0C3LSM2</accession>
<reference evidence="3" key="2">
    <citation type="submission" date="2015-01" db="EMBL/GenBank/DDBJ databases">
        <title>Evolutionary Origins and Diversification of the Mycorrhizal Mutualists.</title>
        <authorList>
            <consortium name="DOE Joint Genome Institute"/>
            <consortium name="Mycorrhizal Genomics Consortium"/>
            <person name="Kohler A."/>
            <person name="Kuo A."/>
            <person name="Nagy L.G."/>
            <person name="Floudas D."/>
            <person name="Copeland A."/>
            <person name="Barry K.W."/>
            <person name="Cichocki N."/>
            <person name="Veneault-Fourrey C."/>
            <person name="LaButti K."/>
            <person name="Lindquist E.A."/>
            <person name="Lipzen A."/>
            <person name="Lundell T."/>
            <person name="Morin E."/>
            <person name="Murat C."/>
            <person name="Riley R."/>
            <person name="Ohm R."/>
            <person name="Sun H."/>
            <person name="Tunlid A."/>
            <person name="Henrissat B."/>
            <person name="Grigoriev I.V."/>
            <person name="Hibbett D.S."/>
            <person name="Martin F."/>
        </authorList>
    </citation>
    <scope>NUCLEOTIDE SEQUENCE [LARGE SCALE GENOMIC DNA]</scope>
    <source>
        <strain evidence="3">MUT 4182</strain>
    </source>
</reference>
<keyword evidence="1" id="KW-0812">Transmembrane</keyword>
<gene>
    <name evidence="2" type="ORF">M407DRAFT_102397</name>
</gene>
<dbReference type="AlphaFoldDB" id="A0A0C3LSM2"/>
<dbReference type="EMBL" id="KN823063">
    <property type="protein sequence ID" value="KIO24352.1"/>
    <property type="molecule type" value="Genomic_DNA"/>
</dbReference>
<sequence>MIRTSLGIYPEFLVPCSASSIFFHITVPLAGPLLSGIVLVRFEGSSRFILLSCIRVVPVHPPLFNYIVLSSLR</sequence>
<organism evidence="2 3">
    <name type="scientific">Tulasnella calospora MUT 4182</name>
    <dbReference type="NCBI Taxonomy" id="1051891"/>
    <lineage>
        <taxon>Eukaryota</taxon>
        <taxon>Fungi</taxon>
        <taxon>Dikarya</taxon>
        <taxon>Basidiomycota</taxon>
        <taxon>Agaricomycotina</taxon>
        <taxon>Agaricomycetes</taxon>
        <taxon>Cantharellales</taxon>
        <taxon>Tulasnellaceae</taxon>
        <taxon>Tulasnella</taxon>
    </lineage>
</organism>
<dbReference type="HOGENOM" id="CLU_2706602_0_0_1"/>
<reference evidence="2 3" key="1">
    <citation type="submission" date="2014-04" db="EMBL/GenBank/DDBJ databases">
        <authorList>
            <consortium name="DOE Joint Genome Institute"/>
            <person name="Kuo A."/>
            <person name="Girlanda M."/>
            <person name="Perotto S."/>
            <person name="Kohler A."/>
            <person name="Nagy L.G."/>
            <person name="Floudas D."/>
            <person name="Copeland A."/>
            <person name="Barry K.W."/>
            <person name="Cichocki N."/>
            <person name="Veneault-Fourrey C."/>
            <person name="LaButti K."/>
            <person name="Lindquist E.A."/>
            <person name="Lipzen A."/>
            <person name="Lundell T."/>
            <person name="Morin E."/>
            <person name="Murat C."/>
            <person name="Sun H."/>
            <person name="Tunlid A."/>
            <person name="Henrissat B."/>
            <person name="Grigoriev I.V."/>
            <person name="Hibbett D.S."/>
            <person name="Martin F."/>
            <person name="Nordberg H.P."/>
            <person name="Cantor M.N."/>
            <person name="Hua S.X."/>
        </authorList>
    </citation>
    <scope>NUCLEOTIDE SEQUENCE [LARGE SCALE GENOMIC DNA]</scope>
    <source>
        <strain evidence="2 3">MUT 4182</strain>
    </source>
</reference>
<keyword evidence="1" id="KW-1133">Transmembrane helix</keyword>
<keyword evidence="3" id="KW-1185">Reference proteome</keyword>
<dbReference type="Proteomes" id="UP000054248">
    <property type="component" value="Unassembled WGS sequence"/>
</dbReference>
<evidence type="ECO:0000256" key="1">
    <source>
        <dbReference type="SAM" id="Phobius"/>
    </source>
</evidence>
<feature type="transmembrane region" description="Helical" evidence="1">
    <location>
        <begin position="21"/>
        <end position="42"/>
    </location>
</feature>
<proteinExistence type="predicted"/>